<dbReference type="Pfam" id="PF01535">
    <property type="entry name" value="PPR"/>
    <property type="match status" value="1"/>
</dbReference>
<dbReference type="PANTHER" id="PTHR47926:SF347">
    <property type="entry name" value="PENTATRICOPEPTIDE REPEAT-CONTAINING PROTEIN"/>
    <property type="match status" value="1"/>
</dbReference>
<dbReference type="InterPro" id="IPR011990">
    <property type="entry name" value="TPR-like_helical_dom_sf"/>
</dbReference>
<evidence type="ECO:0000256" key="2">
    <source>
        <dbReference type="PROSITE-ProRule" id="PRU00708"/>
    </source>
</evidence>
<evidence type="ECO:0000256" key="1">
    <source>
        <dbReference type="ARBA" id="ARBA00022737"/>
    </source>
</evidence>
<dbReference type="FunFam" id="1.25.40.10:FF:000073">
    <property type="entry name" value="Pentatricopeptide repeat-containing protein chloroplastic"/>
    <property type="match status" value="1"/>
</dbReference>
<gene>
    <name evidence="4" type="ORF">IFM89_022995</name>
</gene>
<dbReference type="InterPro" id="IPR002885">
    <property type="entry name" value="PPR_rpt"/>
</dbReference>
<dbReference type="Pfam" id="PF12854">
    <property type="entry name" value="PPR_1"/>
    <property type="match status" value="1"/>
</dbReference>
<dbReference type="Pfam" id="PF13041">
    <property type="entry name" value="PPR_2"/>
    <property type="match status" value="1"/>
</dbReference>
<dbReference type="FunFam" id="1.25.40.10:FF:000242">
    <property type="entry name" value="Pentatricopeptide repeat-containing protein"/>
    <property type="match status" value="1"/>
</dbReference>
<evidence type="ECO:0000313" key="4">
    <source>
        <dbReference type="EMBL" id="KAF9615344.1"/>
    </source>
</evidence>
<organism evidence="4 5">
    <name type="scientific">Coptis chinensis</name>
    <dbReference type="NCBI Taxonomy" id="261450"/>
    <lineage>
        <taxon>Eukaryota</taxon>
        <taxon>Viridiplantae</taxon>
        <taxon>Streptophyta</taxon>
        <taxon>Embryophyta</taxon>
        <taxon>Tracheophyta</taxon>
        <taxon>Spermatophyta</taxon>
        <taxon>Magnoliopsida</taxon>
        <taxon>Ranunculales</taxon>
        <taxon>Ranunculaceae</taxon>
        <taxon>Coptidoideae</taxon>
        <taxon>Coptis</taxon>
    </lineage>
</organism>
<dbReference type="GO" id="GO:0003723">
    <property type="term" value="F:RNA binding"/>
    <property type="evidence" value="ECO:0007669"/>
    <property type="project" value="InterPro"/>
</dbReference>
<dbReference type="InterPro" id="IPR046960">
    <property type="entry name" value="PPR_At4g14850-like_plant"/>
</dbReference>
<dbReference type="PANTHER" id="PTHR47926">
    <property type="entry name" value="PENTATRICOPEPTIDE REPEAT-CONTAINING PROTEIN"/>
    <property type="match status" value="1"/>
</dbReference>
<comment type="caution">
    <text evidence="4">The sequence shown here is derived from an EMBL/GenBank/DDBJ whole genome shotgun (WGS) entry which is preliminary data.</text>
</comment>
<accession>A0A835IDX1</accession>
<dbReference type="EMBL" id="JADFTS010000003">
    <property type="protein sequence ID" value="KAF9615344.1"/>
    <property type="molecule type" value="Genomic_DNA"/>
</dbReference>
<dbReference type="PROSITE" id="PS51375">
    <property type="entry name" value="PPR"/>
    <property type="match status" value="1"/>
</dbReference>
<sequence>MVITHNGEKENISKLVFAPVLKACSKAYARRPGEQIHAQTIKFGISSDIFIQTSLIAMYSSCGQLELSLNVFEKMAQRNVVTWTTMMDSYLKSEQPEMVLFVFREMQVSGVEPDHFAIVSLLTACSRLGVLSLGKWFDGEEERSLLECYVTWAFGEWAWEEALPLFLEMEMDGGVRPNDVTFVGVLCGCSHSGLVEEGRFYFDLMKRKYGIEPNVKHYGCMVDLLGRAGLVDEAFEMVTKMRVPPNAVVLGSLLSACRDQNNLKVAECVTQMIIEIGDDSVLGDTSHYVIMSNMYAQVGLKDKMAEARTKIGKKPKGWSWIENGGGVHQFSVGDASHPMWGKIREMLDEVVRKGGCQYGGKENLLDPHSEKVAVAYGLLSTKSPTPIKIVKNLRICQDCHETMKLISTMYKREIVIRDCTRFHRFMAGCCSCKDYW</sequence>
<dbReference type="InterPro" id="IPR032867">
    <property type="entry name" value="DYW_dom"/>
</dbReference>
<keyword evidence="5" id="KW-1185">Reference proteome</keyword>
<dbReference type="GO" id="GO:0008270">
    <property type="term" value="F:zinc ion binding"/>
    <property type="evidence" value="ECO:0007669"/>
    <property type="project" value="InterPro"/>
</dbReference>
<name>A0A835IDX1_9MAGN</name>
<proteinExistence type="predicted"/>
<dbReference type="NCBIfam" id="TIGR00756">
    <property type="entry name" value="PPR"/>
    <property type="match status" value="3"/>
</dbReference>
<dbReference type="Proteomes" id="UP000631114">
    <property type="component" value="Unassembled WGS sequence"/>
</dbReference>
<dbReference type="OrthoDB" id="1863354at2759"/>
<protein>
    <recommendedName>
        <fullName evidence="3">DYW domain-containing protein</fullName>
    </recommendedName>
</protein>
<evidence type="ECO:0000313" key="5">
    <source>
        <dbReference type="Proteomes" id="UP000631114"/>
    </source>
</evidence>
<reference evidence="4 5" key="1">
    <citation type="submission" date="2020-10" db="EMBL/GenBank/DDBJ databases">
        <title>The Coptis chinensis genome and diversification of protoberbering-type alkaloids.</title>
        <authorList>
            <person name="Wang B."/>
            <person name="Shu S."/>
            <person name="Song C."/>
            <person name="Liu Y."/>
        </authorList>
    </citation>
    <scope>NUCLEOTIDE SEQUENCE [LARGE SCALE GENOMIC DNA]</scope>
    <source>
        <strain evidence="4">HL-2020</strain>
        <tissue evidence="4">Leaf</tissue>
    </source>
</reference>
<dbReference type="GO" id="GO:0009451">
    <property type="term" value="P:RNA modification"/>
    <property type="evidence" value="ECO:0007669"/>
    <property type="project" value="InterPro"/>
</dbReference>
<dbReference type="AlphaFoldDB" id="A0A835IDX1"/>
<dbReference type="Pfam" id="PF14432">
    <property type="entry name" value="DYW_deaminase"/>
    <property type="match status" value="1"/>
</dbReference>
<keyword evidence="1" id="KW-0677">Repeat</keyword>
<feature type="domain" description="DYW" evidence="3">
    <location>
        <begin position="360"/>
        <end position="436"/>
    </location>
</feature>
<feature type="repeat" description="PPR" evidence="2">
    <location>
        <begin position="79"/>
        <end position="113"/>
    </location>
</feature>
<dbReference type="Gene3D" id="1.25.40.10">
    <property type="entry name" value="Tetratricopeptide repeat domain"/>
    <property type="match status" value="2"/>
</dbReference>
<evidence type="ECO:0000259" key="3">
    <source>
        <dbReference type="Pfam" id="PF14432"/>
    </source>
</evidence>